<dbReference type="Gene3D" id="3.10.180.10">
    <property type="entry name" value="2,3-Dihydroxybiphenyl 1,2-Dioxygenase, domain 1"/>
    <property type="match status" value="1"/>
</dbReference>
<gene>
    <name evidence="2" type="ordered locus">KNP414_06151</name>
</gene>
<dbReference type="GO" id="GO:0051213">
    <property type="term" value="F:dioxygenase activity"/>
    <property type="evidence" value="ECO:0007669"/>
    <property type="project" value="UniProtKB-KW"/>
</dbReference>
<dbReference type="KEGG" id="pms:KNP414_06151"/>
<dbReference type="PANTHER" id="PTHR33990">
    <property type="entry name" value="PROTEIN YJDN-RELATED"/>
    <property type="match status" value="1"/>
</dbReference>
<dbReference type="CDD" id="cd06588">
    <property type="entry name" value="PhnB_like"/>
    <property type="match status" value="1"/>
</dbReference>
<keyword evidence="2" id="KW-0560">Oxidoreductase</keyword>
<protein>
    <submittedName>
        <fullName evidence="2">Glyoxalase/bleomycin resistance protein/dioxygenase</fullName>
    </submittedName>
</protein>
<evidence type="ECO:0000313" key="3">
    <source>
        <dbReference type="Proteomes" id="UP000006620"/>
    </source>
</evidence>
<dbReference type="PANTHER" id="PTHR33990:SF1">
    <property type="entry name" value="PROTEIN YJDN"/>
    <property type="match status" value="1"/>
</dbReference>
<accession>F8FID2</accession>
<dbReference type="Proteomes" id="UP000006620">
    <property type="component" value="Chromosome"/>
</dbReference>
<feature type="domain" description="PhnB-like" evidence="1">
    <location>
        <begin position="8"/>
        <end position="128"/>
    </location>
</feature>
<dbReference type="EMBL" id="CP002869">
    <property type="protein sequence ID" value="AEI44675.1"/>
    <property type="molecule type" value="Genomic_DNA"/>
</dbReference>
<dbReference type="HOGENOM" id="CLU_046006_17_3_9"/>
<evidence type="ECO:0000259" key="1">
    <source>
        <dbReference type="Pfam" id="PF06983"/>
    </source>
</evidence>
<sequence length="138" mass="14836">MAKHNTYFFSEDARAQADFYVQALGGEIQAVMTNGQLPEAAEGTKDKVIHLSMVAAGVNFCLADAEYGPVSSGNAVSQCLTFATEAEAREAFEKLSEGGTVSQPLEPAFWGALFGQLEDKFGVQWMITTESQECQTPA</sequence>
<dbReference type="RefSeq" id="WP_013919819.1">
    <property type="nucleotide sequence ID" value="NC_015690.1"/>
</dbReference>
<organism evidence="2 3">
    <name type="scientific">Paenibacillus mucilaginosus (strain KNP414)</name>
    <dbReference type="NCBI Taxonomy" id="1036673"/>
    <lineage>
        <taxon>Bacteria</taxon>
        <taxon>Bacillati</taxon>
        <taxon>Bacillota</taxon>
        <taxon>Bacilli</taxon>
        <taxon>Bacillales</taxon>
        <taxon>Paenibacillaceae</taxon>
        <taxon>Paenibacillus</taxon>
    </lineage>
</organism>
<keyword evidence="2" id="KW-0223">Dioxygenase</keyword>
<reference evidence="2 3" key="2">
    <citation type="journal article" date="2013" name="Genome Announc.">
        <title>Genome Sequence of Growth-Improving Paenibacillus mucilaginosus Strain KNP414.</title>
        <authorList>
            <person name="Lu J.J."/>
            <person name="Wang J.F."/>
            <person name="Hu X.F."/>
        </authorList>
    </citation>
    <scope>NUCLEOTIDE SEQUENCE [LARGE SCALE GENOMIC DNA]</scope>
    <source>
        <strain evidence="2 3">KNP414</strain>
    </source>
</reference>
<dbReference type="Pfam" id="PF06983">
    <property type="entry name" value="3-dmu-9_3-mt"/>
    <property type="match status" value="1"/>
</dbReference>
<name>F8FID2_PAEMK</name>
<evidence type="ECO:0000313" key="2">
    <source>
        <dbReference type="EMBL" id="AEI44675.1"/>
    </source>
</evidence>
<dbReference type="PATRIC" id="fig|1036673.3.peg.5716"/>
<dbReference type="InterPro" id="IPR028973">
    <property type="entry name" value="PhnB-like"/>
</dbReference>
<dbReference type="AlphaFoldDB" id="F8FID2"/>
<dbReference type="InterPro" id="IPR029068">
    <property type="entry name" value="Glyas_Bleomycin-R_OHBP_Dase"/>
</dbReference>
<proteinExistence type="predicted"/>
<dbReference type="SUPFAM" id="SSF54593">
    <property type="entry name" value="Glyoxalase/Bleomycin resistance protein/Dihydroxybiphenyl dioxygenase"/>
    <property type="match status" value="1"/>
</dbReference>
<reference evidence="3" key="1">
    <citation type="submission" date="2011-06" db="EMBL/GenBank/DDBJ databases">
        <title>Complete genome sequence of Paenibacillus mucilaginosus KNP414.</title>
        <authorList>
            <person name="Wang J."/>
            <person name="Hu S."/>
            <person name="Hu X."/>
            <person name="Zhang B."/>
            <person name="Dong D."/>
            <person name="Zhang S."/>
            <person name="Zhao K."/>
            <person name="Wu D."/>
        </authorList>
    </citation>
    <scope>NUCLEOTIDE SEQUENCE [LARGE SCALE GENOMIC DNA]</scope>
    <source>
        <strain evidence="3">KNP414</strain>
    </source>
</reference>